<evidence type="ECO:0000313" key="5">
    <source>
        <dbReference type="EMBL" id="GII34446.1"/>
    </source>
</evidence>
<feature type="domain" description="Thiolase-like protein type 1 additional C-terminal" evidence="4">
    <location>
        <begin position="427"/>
        <end position="506"/>
    </location>
</feature>
<dbReference type="AlphaFoldDB" id="A0A8J3XBC4"/>
<evidence type="ECO:0000256" key="1">
    <source>
        <dbReference type="ARBA" id="ARBA00010982"/>
    </source>
</evidence>
<keyword evidence="3" id="KW-0012">Acyltransferase</keyword>
<sequence>MAVRDLDPRTPVVVGVGQWSERLGEPGYRRLSAVDLAAAAAREALGDTGADPSAAAAMVGTVAGVRQFETSAPGATAPLGRSTNFPRSVARRVGADPARAILEVSGGQGPQHLVNELAATIAAGSCEVALVFGAEAISTVRHFAGAPDRPDFSETVEGDLEDRGYGLEGMVSRFQAAHGLTGAPSQYALFDNARRARLKQSREEYAAGMGALFAPFTKVAAANPHAAAPTERTAAELVTPTERNRMIAEPYTRYVVAREKVNQAAAVLLMSVAAARRLGVPEDRWVFLRGHADLRDRDLLDRADLGTGPASIMAVRHALEVAGIGVAGLLTIDLYSCFPIAVSNICDGLGLAADDPRGLTVTGGLPFFGGAGNDYSMHAIAETVQRLRSAPGSYGLVGANGGMLSKYSAGVYSTTPGEWRPDRSAALQAEIDAWPGVEQAVQADGWGTIETYTVRHRREGDRVGIVVGRLEADGRRFLARTEDSDTAMLDLLSTGEPIGHRVYVRSFDAVNRVTTGDARMDRLRR</sequence>
<dbReference type="Proteomes" id="UP000650628">
    <property type="component" value="Unassembled WGS sequence"/>
</dbReference>
<dbReference type="PANTHER" id="PTHR18919:SF139">
    <property type="entry name" value="THIOLASE-LIKE PROTEIN TYPE 1 ADDITIONAL C-TERMINAL DOMAIN-CONTAINING PROTEIN"/>
    <property type="match status" value="1"/>
</dbReference>
<accession>A0A8J3XBC4</accession>
<dbReference type="InterPro" id="IPR040771">
    <property type="entry name" value="TLP1_add_C"/>
</dbReference>
<evidence type="ECO:0000256" key="3">
    <source>
        <dbReference type="ARBA" id="ARBA00023315"/>
    </source>
</evidence>
<dbReference type="PANTHER" id="PTHR18919">
    <property type="entry name" value="ACETYL-COA C-ACYLTRANSFERASE"/>
    <property type="match status" value="1"/>
</dbReference>
<keyword evidence="2" id="KW-0808">Transferase</keyword>
<dbReference type="EMBL" id="BOOO01000050">
    <property type="protein sequence ID" value="GII34446.1"/>
    <property type="molecule type" value="Genomic_DNA"/>
</dbReference>
<dbReference type="SUPFAM" id="SSF53901">
    <property type="entry name" value="Thiolase-like"/>
    <property type="match status" value="2"/>
</dbReference>
<organism evidence="5 6">
    <name type="scientific">Planotetraspora mira</name>
    <dbReference type="NCBI Taxonomy" id="58121"/>
    <lineage>
        <taxon>Bacteria</taxon>
        <taxon>Bacillati</taxon>
        <taxon>Actinomycetota</taxon>
        <taxon>Actinomycetes</taxon>
        <taxon>Streptosporangiales</taxon>
        <taxon>Streptosporangiaceae</taxon>
        <taxon>Planotetraspora</taxon>
    </lineage>
</organism>
<dbReference type="RefSeq" id="WP_203958240.1">
    <property type="nucleotide sequence ID" value="NZ_BOOO01000050.1"/>
</dbReference>
<dbReference type="GO" id="GO:0016746">
    <property type="term" value="F:acyltransferase activity"/>
    <property type="evidence" value="ECO:0007669"/>
    <property type="project" value="UniProtKB-KW"/>
</dbReference>
<dbReference type="Gene3D" id="2.40.50.840">
    <property type="match status" value="1"/>
</dbReference>
<dbReference type="NCBIfam" id="NF006105">
    <property type="entry name" value="PRK08257.1-4"/>
    <property type="match status" value="1"/>
</dbReference>
<evidence type="ECO:0000313" key="6">
    <source>
        <dbReference type="Proteomes" id="UP000650628"/>
    </source>
</evidence>
<reference evidence="5 6" key="1">
    <citation type="submission" date="2021-01" db="EMBL/GenBank/DDBJ databases">
        <title>Whole genome shotgun sequence of Planotetraspora mira NBRC 15435.</title>
        <authorList>
            <person name="Komaki H."/>
            <person name="Tamura T."/>
        </authorList>
    </citation>
    <scope>NUCLEOTIDE SEQUENCE [LARGE SCALE GENOMIC DNA]</scope>
    <source>
        <strain evidence="5 6">NBRC 15435</strain>
    </source>
</reference>
<comment type="similarity">
    <text evidence="1">Belongs to the thiolase-like superfamily. Thiolase family.</text>
</comment>
<evidence type="ECO:0000259" key="4">
    <source>
        <dbReference type="Pfam" id="PF18313"/>
    </source>
</evidence>
<dbReference type="Pfam" id="PF18313">
    <property type="entry name" value="TLP1_add_C"/>
    <property type="match status" value="1"/>
</dbReference>
<dbReference type="InterPro" id="IPR016039">
    <property type="entry name" value="Thiolase-like"/>
</dbReference>
<name>A0A8J3XBC4_9ACTN</name>
<evidence type="ECO:0000256" key="2">
    <source>
        <dbReference type="ARBA" id="ARBA00022679"/>
    </source>
</evidence>
<protein>
    <submittedName>
        <fullName evidence="5">Acetyl-CoA acetyltransferase</fullName>
    </submittedName>
</protein>
<gene>
    <name evidence="5" type="ORF">Pmi06nite_78880</name>
</gene>
<keyword evidence="6" id="KW-1185">Reference proteome</keyword>
<dbReference type="Gene3D" id="3.40.47.10">
    <property type="match status" value="1"/>
</dbReference>
<comment type="caution">
    <text evidence="5">The sequence shown here is derived from an EMBL/GenBank/DDBJ whole genome shotgun (WGS) entry which is preliminary data.</text>
</comment>
<proteinExistence type="inferred from homology"/>